<name>A0A1W7CZW4_9ACTN</name>
<keyword evidence="1 3" id="KW-0732">Signal</keyword>
<evidence type="ECO:0000313" key="4">
    <source>
        <dbReference type="EMBL" id="ARQ70209.1"/>
    </source>
</evidence>
<dbReference type="Gene3D" id="2.60.40.1240">
    <property type="match status" value="1"/>
</dbReference>
<organism evidence="4 5">
    <name type="scientific">Streptomyces marincola</name>
    <dbReference type="NCBI Taxonomy" id="2878388"/>
    <lineage>
        <taxon>Bacteria</taxon>
        <taxon>Bacillati</taxon>
        <taxon>Actinomycetota</taxon>
        <taxon>Actinomycetes</taxon>
        <taxon>Kitasatosporales</taxon>
        <taxon>Streptomycetaceae</taxon>
        <taxon>Streptomyces</taxon>
    </lineage>
</organism>
<protein>
    <recommendedName>
        <fullName evidence="6">DUF4352 domain-containing protein</fullName>
    </recommendedName>
</protein>
<dbReference type="AlphaFoldDB" id="A0A1W7CZW4"/>
<reference evidence="4 5" key="1">
    <citation type="submission" date="2017-05" db="EMBL/GenBank/DDBJ databases">
        <title>Complete genome sequence of Streptomyces sp. SCSIO 03032 revealed the diverse biosynthetic pathways for its bioactive secondary metabolites.</title>
        <authorList>
            <person name="Ma L."/>
            <person name="Zhu Y."/>
            <person name="Zhang W."/>
            <person name="Zhang G."/>
            <person name="Tian X."/>
            <person name="Zhang S."/>
            <person name="Zhang C."/>
        </authorList>
    </citation>
    <scope>NUCLEOTIDE SEQUENCE [LARGE SCALE GENOMIC DNA]</scope>
    <source>
        <strain evidence="4 5">SCSIO 03032</strain>
    </source>
</reference>
<evidence type="ECO:0000256" key="1">
    <source>
        <dbReference type="ARBA" id="ARBA00022729"/>
    </source>
</evidence>
<dbReference type="OrthoDB" id="4210644at2"/>
<keyword evidence="5" id="KW-1185">Reference proteome</keyword>
<dbReference type="PROSITE" id="PS51257">
    <property type="entry name" value="PROKAR_LIPOPROTEIN"/>
    <property type="match status" value="1"/>
</dbReference>
<feature type="region of interest" description="Disordered" evidence="2">
    <location>
        <begin position="26"/>
        <end position="49"/>
    </location>
</feature>
<dbReference type="KEGG" id="smao:CAG99_16370"/>
<proteinExistence type="predicted"/>
<dbReference type="InterPro" id="IPR029050">
    <property type="entry name" value="Immunoprotect_excell_Ig-like"/>
</dbReference>
<gene>
    <name evidence="4" type="ORF">CAG99_16370</name>
</gene>
<feature type="region of interest" description="Disordered" evidence="2">
    <location>
        <begin position="145"/>
        <end position="171"/>
    </location>
</feature>
<dbReference type="RefSeq" id="WP_086160064.1">
    <property type="nucleotide sequence ID" value="NZ_CP021121.1"/>
</dbReference>
<sequence length="308" mass="32421">MRTHKLSVAATALILALVGTACGSDSDSDADAGGGGGETSEAERGSEEALRRAVEDNLAAMNAGDTDAFLAGQSARCREVTTASEAGQAMELIDTLYGDISLRELDILEFDGVNARVLGTTGIEALDDAGEQDGARWVWEEGEWRSDDCEEGATGQAADEDPAEGDTSATVPPDLAVGESHAWDDGVSVTVAALTGIPLDSLGEFDTVTEGHTPFSVELEIVNEGDQPLDLSEFGLVVEGATNGGSVDSVYLEDAEFLEGRLAPGETMDFRDAYSIDTARNGSELVIEVWRYHDDMDFEPPTWSGSVS</sequence>
<evidence type="ECO:0000313" key="5">
    <source>
        <dbReference type="Proteomes" id="UP000194218"/>
    </source>
</evidence>
<feature type="signal peptide" evidence="3">
    <location>
        <begin position="1"/>
        <end position="23"/>
    </location>
</feature>
<dbReference type="Proteomes" id="UP000194218">
    <property type="component" value="Chromosome"/>
</dbReference>
<feature type="chain" id="PRO_5010886354" description="DUF4352 domain-containing protein" evidence="3">
    <location>
        <begin position="24"/>
        <end position="308"/>
    </location>
</feature>
<evidence type="ECO:0000256" key="2">
    <source>
        <dbReference type="SAM" id="MobiDB-lite"/>
    </source>
</evidence>
<dbReference type="EMBL" id="CP021121">
    <property type="protein sequence ID" value="ARQ70209.1"/>
    <property type="molecule type" value="Genomic_DNA"/>
</dbReference>
<evidence type="ECO:0000256" key="3">
    <source>
        <dbReference type="SAM" id="SignalP"/>
    </source>
</evidence>
<accession>A0A1W7CZW4</accession>
<evidence type="ECO:0008006" key="6">
    <source>
        <dbReference type="Google" id="ProtNLM"/>
    </source>
</evidence>